<organism evidence="2 3">
    <name type="scientific">Hyphomonas hirschiana VP5</name>
    <dbReference type="NCBI Taxonomy" id="1280951"/>
    <lineage>
        <taxon>Bacteria</taxon>
        <taxon>Pseudomonadati</taxon>
        <taxon>Pseudomonadota</taxon>
        <taxon>Alphaproteobacteria</taxon>
        <taxon>Hyphomonadales</taxon>
        <taxon>Hyphomonadaceae</taxon>
        <taxon>Hyphomonas</taxon>
    </lineage>
</organism>
<accession>A0A059FWX7</accession>
<keyword evidence="1" id="KW-0812">Transmembrane</keyword>
<protein>
    <recommendedName>
        <fullName evidence="4">Membrane-associated oxidoreductase</fullName>
    </recommendedName>
</protein>
<dbReference type="Proteomes" id="UP000025061">
    <property type="component" value="Unassembled WGS sequence"/>
</dbReference>
<evidence type="ECO:0000313" key="3">
    <source>
        <dbReference type="Proteomes" id="UP000025061"/>
    </source>
</evidence>
<comment type="caution">
    <text evidence="2">The sequence shown here is derived from an EMBL/GenBank/DDBJ whole genome shotgun (WGS) entry which is preliminary data.</text>
</comment>
<feature type="transmembrane region" description="Helical" evidence="1">
    <location>
        <begin position="735"/>
        <end position="753"/>
    </location>
</feature>
<evidence type="ECO:0008006" key="4">
    <source>
        <dbReference type="Google" id="ProtNLM"/>
    </source>
</evidence>
<name>A0A059FWX7_9PROT</name>
<evidence type="ECO:0000256" key="1">
    <source>
        <dbReference type="SAM" id="Phobius"/>
    </source>
</evidence>
<feature type="transmembrane region" description="Helical" evidence="1">
    <location>
        <begin position="632"/>
        <end position="650"/>
    </location>
</feature>
<proteinExistence type="predicted"/>
<sequence>MKTTTISAADFIGRILSGGGFHVGERYVVTGEVSLRGAILPRPLLLHGFLFEGPVDLSDTSVPGELDFSDCRFRRNLRLNQMHVQGSIRFRRVRIDLEEYQRDNSGGIGIDAVGLEADGDLRIEDLICSGGVQAAGLAVAGAADWQDIEIAHSLDLSGGQIGGRLQMSRCKVRGSINMMALNVRSHAEIGQVNVAGDCSLTSARIEQGLYIASTRIEGTLLISNAYMSALQIERQSPNVQGSHFGAISAYGLEISLGFKLCGATVGPHPSDPSEPVLSLGRIKADHIQFWRPSLYWNVMLQAQNADADTRLKIRDLMLTHVDGDIEMDAAQIVRTIDMTGLVATGRVNLSNSQIGNELLVSSALTLRNNHQTRRERREILNAALGGDTTRGEPRRASFRSLNMEDCRIETDVDLTGLDLREGLSAQHVTAGGTVMLAETGEDVPESFINCPARADFTGAKLYKLQASGSSFNALPPAEGGTLPAGLILDDAEVMLLRLFPKRGLGREETYPKPLGVSNLTVRHWKLLDSENEDFRSESEEAKTFLRLLKNDPRISRTTYLSIVSTLRDQGHERASSSVFRGLSWRTLGEGIRQTLNQLSPRRALFLPLQAASWLLTSAYGLLLGFGTAPLRLGALILGVGFLSYISVYNLNSNLEMRVSQEGEAPRYAAAIGNDACTNWQKTLVMLRHHVPVAVNEESETCRLRQYGSVNATPPLWLGADPPVVPWPLSPLEFGVYMRLLALMLWPPFLAFALKRAFRE</sequence>
<dbReference type="RefSeq" id="WP_011647429.1">
    <property type="nucleotide sequence ID" value="NZ_ARYI01000004.1"/>
</dbReference>
<dbReference type="EMBL" id="ARYI01000004">
    <property type="protein sequence ID" value="KCZ95220.1"/>
    <property type="molecule type" value="Genomic_DNA"/>
</dbReference>
<keyword evidence="3" id="KW-1185">Reference proteome</keyword>
<gene>
    <name evidence="2" type="ORF">HHI_06104</name>
</gene>
<dbReference type="OrthoDB" id="5194370at2"/>
<evidence type="ECO:0000313" key="2">
    <source>
        <dbReference type="EMBL" id="KCZ95220.1"/>
    </source>
</evidence>
<dbReference type="PATRIC" id="fig|1280951.3.peg.1232"/>
<keyword evidence="1" id="KW-1133">Transmembrane helix</keyword>
<dbReference type="AlphaFoldDB" id="A0A059FWX7"/>
<feature type="transmembrane region" description="Helical" evidence="1">
    <location>
        <begin position="604"/>
        <end position="625"/>
    </location>
</feature>
<keyword evidence="1" id="KW-0472">Membrane</keyword>
<reference evidence="2 3" key="1">
    <citation type="submission" date="2013-04" db="EMBL/GenBank/DDBJ databases">
        <title>Hyphomonas hirschiana VP5 Genome Sequencing.</title>
        <authorList>
            <person name="Lai Q."/>
            <person name="Shao Z."/>
        </authorList>
    </citation>
    <scope>NUCLEOTIDE SEQUENCE [LARGE SCALE GENOMIC DNA]</scope>
    <source>
        <strain evidence="2 3">VP5</strain>
    </source>
</reference>